<comment type="caution">
    <text evidence="4">The sequence shown here is derived from an EMBL/GenBank/DDBJ whole genome shotgun (WGS) entry which is preliminary data.</text>
</comment>
<name>A0A0H1RD87_9HYPH</name>
<evidence type="ECO:0000313" key="4">
    <source>
        <dbReference type="EMBL" id="KLK93180.1"/>
    </source>
</evidence>
<evidence type="ECO:0000259" key="3">
    <source>
        <dbReference type="Pfam" id="PF16998"/>
    </source>
</evidence>
<reference evidence="4 5" key="1">
    <citation type="submission" date="2015-05" db="EMBL/GenBank/DDBJ databases">
        <title>Draft genome sequence of Microvirga vignae strain BR3299, a novel nitrogen fixing bacteria isolated from Brazil semi-aired region.</title>
        <authorList>
            <person name="Zilli J.E."/>
            <person name="Passos S.R."/>
            <person name="Leite J."/>
            <person name="Baldani J.I."/>
            <person name="Xavier G.R."/>
            <person name="Rumjaneck N.G."/>
            <person name="Simoes-Araujo J.L."/>
        </authorList>
    </citation>
    <scope>NUCLEOTIDE SEQUENCE [LARGE SCALE GENOMIC DNA]</scope>
    <source>
        <strain evidence="4 5">BR3299</strain>
    </source>
</reference>
<feature type="region of interest" description="Disordered" evidence="1">
    <location>
        <begin position="155"/>
        <end position="178"/>
    </location>
</feature>
<organism evidence="4 5">
    <name type="scientific">Microvirga vignae</name>
    <dbReference type="NCBI Taxonomy" id="1225564"/>
    <lineage>
        <taxon>Bacteria</taxon>
        <taxon>Pseudomonadati</taxon>
        <taxon>Pseudomonadota</taxon>
        <taxon>Alphaproteobacteria</taxon>
        <taxon>Hyphomicrobiales</taxon>
        <taxon>Methylobacteriaceae</taxon>
        <taxon>Microvirga</taxon>
    </lineage>
</organism>
<keyword evidence="5" id="KW-1185">Reference proteome</keyword>
<evidence type="ECO:0000313" key="5">
    <source>
        <dbReference type="Proteomes" id="UP000035489"/>
    </source>
</evidence>
<dbReference type="EMBL" id="LCYG01000022">
    <property type="protein sequence ID" value="KLK93180.1"/>
    <property type="molecule type" value="Genomic_DNA"/>
</dbReference>
<feature type="domain" description="Surface antigen" evidence="3">
    <location>
        <begin position="74"/>
        <end position="157"/>
    </location>
</feature>
<evidence type="ECO:0000256" key="1">
    <source>
        <dbReference type="SAM" id="MobiDB-lite"/>
    </source>
</evidence>
<dbReference type="Proteomes" id="UP000035489">
    <property type="component" value="Unassembled WGS sequence"/>
</dbReference>
<sequence length="178" mass="18883">MPWTNPRRYRSDAFLREAGKILAAGLIALSTSACTLSLGMAGLDDEEPRTTGAIAQAAVTPVEPVLLSPDLNEEDWRRAKAALAVALDPQGAGTQVSWDNPETSMKGTFTPTGVPFVKNDEICRTFTAQLSGPKSANLHGTACRPSGEEWALKEVRPAASETKPGKAPAKLLKKIAKA</sequence>
<dbReference type="PROSITE" id="PS51257">
    <property type="entry name" value="PROKAR_LIPOPROTEIN"/>
    <property type="match status" value="1"/>
</dbReference>
<dbReference type="PATRIC" id="fig|1225564.3.peg.2721"/>
<dbReference type="AlphaFoldDB" id="A0A0H1RD87"/>
<dbReference type="STRING" id="1225564.AA309_10320"/>
<keyword evidence="2" id="KW-1133">Transmembrane helix</keyword>
<keyword evidence="2" id="KW-0812">Transmembrane</keyword>
<dbReference type="Pfam" id="PF16998">
    <property type="entry name" value="17kDa_Anti_2"/>
    <property type="match status" value="1"/>
</dbReference>
<keyword evidence="2" id="KW-0472">Membrane</keyword>
<feature type="transmembrane region" description="Helical" evidence="2">
    <location>
        <begin position="21"/>
        <end position="43"/>
    </location>
</feature>
<accession>A0A0H1RD87</accession>
<proteinExistence type="predicted"/>
<dbReference type="InterPro" id="IPR032635">
    <property type="entry name" value="Anti_2"/>
</dbReference>
<gene>
    <name evidence="4" type="ORF">AA309_10320</name>
</gene>
<protein>
    <submittedName>
        <fullName evidence="4">Surface antigen</fullName>
    </submittedName>
</protein>
<evidence type="ECO:0000256" key="2">
    <source>
        <dbReference type="SAM" id="Phobius"/>
    </source>
</evidence>
<dbReference type="RefSeq" id="WP_047188935.1">
    <property type="nucleotide sequence ID" value="NZ_LCYG01000022.1"/>
</dbReference>